<evidence type="ECO:0000256" key="7">
    <source>
        <dbReference type="ARBA" id="ARBA00023242"/>
    </source>
</evidence>
<feature type="domain" description="TAP-C" evidence="10">
    <location>
        <begin position="534"/>
        <end position="588"/>
    </location>
</feature>
<evidence type="ECO:0000256" key="8">
    <source>
        <dbReference type="SAM" id="MobiDB-lite"/>
    </source>
</evidence>
<evidence type="ECO:0000256" key="5">
    <source>
        <dbReference type="ARBA" id="ARBA00022737"/>
    </source>
</evidence>
<dbReference type="Pfam" id="PF24048">
    <property type="entry name" value="LRR_NXF1-5"/>
    <property type="match status" value="1"/>
</dbReference>
<dbReference type="InterPro" id="IPR057125">
    <property type="entry name" value="NXF1/2/3/5-like_LRR"/>
</dbReference>
<dbReference type="Pfam" id="PF03943">
    <property type="entry name" value="TAP_C"/>
    <property type="match status" value="1"/>
</dbReference>
<gene>
    <name evidence="12" type="primary">LOC106466474</name>
</gene>
<dbReference type="PROSITE" id="PS51281">
    <property type="entry name" value="TAP_C"/>
    <property type="match status" value="1"/>
</dbReference>
<organism evidence="11 12">
    <name type="scientific">Limulus polyphemus</name>
    <name type="common">Atlantic horseshoe crab</name>
    <dbReference type="NCBI Taxonomy" id="6850"/>
    <lineage>
        <taxon>Eukaryota</taxon>
        <taxon>Metazoa</taxon>
        <taxon>Ecdysozoa</taxon>
        <taxon>Arthropoda</taxon>
        <taxon>Chelicerata</taxon>
        <taxon>Merostomata</taxon>
        <taxon>Xiphosura</taxon>
        <taxon>Limulidae</taxon>
        <taxon>Limulus</taxon>
    </lineage>
</organism>
<dbReference type="Gene3D" id="3.10.450.50">
    <property type="match status" value="1"/>
</dbReference>
<dbReference type="CDD" id="cd14342">
    <property type="entry name" value="UBA_TAP-C"/>
    <property type="match status" value="1"/>
</dbReference>
<dbReference type="InterPro" id="IPR032710">
    <property type="entry name" value="NTF2-like_dom_sf"/>
</dbReference>
<dbReference type="SUPFAM" id="SSF46934">
    <property type="entry name" value="UBA-like"/>
    <property type="match status" value="1"/>
</dbReference>
<dbReference type="Gene3D" id="1.10.8.10">
    <property type="entry name" value="DNA helicase RuvA subunit, C-terminal domain"/>
    <property type="match status" value="1"/>
</dbReference>
<evidence type="ECO:0000256" key="3">
    <source>
        <dbReference type="ARBA" id="ARBA00022448"/>
    </source>
</evidence>
<feature type="compositionally biased region" description="Basic and acidic residues" evidence="8">
    <location>
        <begin position="10"/>
        <end position="24"/>
    </location>
</feature>
<sequence>MSMGRSSRPYFEHDDRDTRTVQMDRRRKFNKRNFRHNRHYGDEGGSRNRRVDYDGDIDMVGVSKRSKDERFKPYQMGSNFKKNKDSRKKNRGKGGGNAASSYRRALPLSNIQSSENSWFKIKFGYVGNAAVFYVNEVEQANGLKKLNGIITTPSGFKMSIYCQRCPPPVCTLNDETQEKIKVCMSNRYDVAQKLLNLSNFYCDSGLKTEGIYAPLSRFNIFSAVVRIIKEHIPELEKLDLSGNKLNRLEPLSSLVSTCKELKSLILGNNCLSTIGELNFLKGLELQELYLDGNPLCDKFKDQSSYISAVRERLPKTIRLDGKDLPPPITFDLDQTVELPKAHGSYFPSDDVKLLIIQFLEQYYVVYDSGDRQQLLEAYHDHAMFSLFVSKQSSREAGPDEYIHESRNLLRIKDSNFRNRLLKFGRLAVVSALSELPASQHEPSSFTVDVGFVLPTLMNFTVSGVFRGVGKSKHKQQLWTFSRAFVVVPQGRGFSVVNDNLFISNASHSQVEAYKLTPTPSPISSPGPSTEKSLIEKKQMVEQFMRQTGMNESFSAKCLEENEWNYQKSALVFNELNMSSLIPSEAFQK</sequence>
<evidence type="ECO:0000259" key="10">
    <source>
        <dbReference type="PROSITE" id="PS51281"/>
    </source>
</evidence>
<dbReference type="InterPro" id="IPR001611">
    <property type="entry name" value="Leu-rich_rpt"/>
</dbReference>
<evidence type="ECO:0000256" key="1">
    <source>
        <dbReference type="ARBA" id="ARBA00004642"/>
    </source>
</evidence>
<dbReference type="GeneID" id="106466474"/>
<dbReference type="PROSITE" id="PS51450">
    <property type="entry name" value="LRR"/>
    <property type="match status" value="2"/>
</dbReference>
<dbReference type="Gene3D" id="3.30.70.330">
    <property type="match status" value="1"/>
</dbReference>
<comment type="subcellular location">
    <subcellularLocation>
        <location evidence="1">Nucleus</location>
        <location evidence="1">Nucleoplasm</location>
    </subcellularLocation>
</comment>
<dbReference type="SUPFAM" id="SSF54427">
    <property type="entry name" value="NTF2-like"/>
    <property type="match status" value="1"/>
</dbReference>
<evidence type="ECO:0000259" key="9">
    <source>
        <dbReference type="PROSITE" id="PS50177"/>
    </source>
</evidence>
<evidence type="ECO:0000313" key="12">
    <source>
        <dbReference type="RefSeq" id="XP_013782221.1"/>
    </source>
</evidence>
<dbReference type="SUPFAM" id="SSF52058">
    <property type="entry name" value="L domain-like"/>
    <property type="match status" value="1"/>
</dbReference>
<name>A0ABM1BHQ4_LIMPO</name>
<feature type="compositionally biased region" description="Basic and acidic residues" evidence="8">
    <location>
        <begin position="39"/>
        <end position="53"/>
    </location>
</feature>
<feature type="compositionally biased region" description="Basic residues" evidence="8">
    <location>
        <begin position="25"/>
        <end position="38"/>
    </location>
</feature>
<keyword evidence="11" id="KW-1185">Reference proteome</keyword>
<dbReference type="InterPro" id="IPR005637">
    <property type="entry name" value="TAP_C_dom"/>
</dbReference>
<feature type="domain" description="NTF2" evidence="9">
    <location>
        <begin position="354"/>
        <end position="502"/>
    </location>
</feature>
<dbReference type="InterPro" id="IPR030217">
    <property type="entry name" value="NXF_fam"/>
</dbReference>
<evidence type="ECO:0000256" key="2">
    <source>
        <dbReference type="ARBA" id="ARBA00009285"/>
    </source>
</evidence>
<feature type="region of interest" description="Disordered" evidence="8">
    <location>
        <begin position="68"/>
        <end position="101"/>
    </location>
</feature>
<keyword evidence="7" id="KW-0539">Nucleus</keyword>
<feature type="region of interest" description="Disordered" evidence="8">
    <location>
        <begin position="1"/>
        <end position="53"/>
    </location>
</feature>
<evidence type="ECO:0000256" key="6">
    <source>
        <dbReference type="ARBA" id="ARBA00022816"/>
    </source>
</evidence>
<dbReference type="Pfam" id="PF09162">
    <property type="entry name" value="Tap-RNA_bind"/>
    <property type="match status" value="1"/>
</dbReference>
<protein>
    <submittedName>
        <fullName evidence="12">Nuclear RNA export factor 1-like</fullName>
    </submittedName>
</protein>
<dbReference type="SUPFAM" id="SSF54928">
    <property type="entry name" value="RNA-binding domain, RBD"/>
    <property type="match status" value="1"/>
</dbReference>
<dbReference type="Gene3D" id="3.80.10.10">
    <property type="entry name" value="Ribonuclease Inhibitor"/>
    <property type="match status" value="1"/>
</dbReference>
<dbReference type="Pfam" id="PF22602">
    <property type="entry name" value="NXF_NTF2"/>
    <property type="match status" value="1"/>
</dbReference>
<dbReference type="Proteomes" id="UP000694941">
    <property type="component" value="Unplaced"/>
</dbReference>
<dbReference type="PANTHER" id="PTHR10662">
    <property type="entry name" value="NUCLEAR RNA EXPORT FACTOR"/>
    <property type="match status" value="1"/>
</dbReference>
<accession>A0ABM1BHQ4</accession>
<comment type="similarity">
    <text evidence="2">Belongs to the NXF family.</text>
</comment>
<dbReference type="InterPro" id="IPR018222">
    <property type="entry name" value="Nuclear_transport_factor_2_euk"/>
</dbReference>
<dbReference type="PROSITE" id="PS50177">
    <property type="entry name" value="NTF2_DOMAIN"/>
    <property type="match status" value="1"/>
</dbReference>
<dbReference type="InterPro" id="IPR035979">
    <property type="entry name" value="RBD_domain_sf"/>
</dbReference>
<dbReference type="RefSeq" id="XP_013782221.1">
    <property type="nucleotide sequence ID" value="XM_013926767.2"/>
</dbReference>
<dbReference type="PANTHER" id="PTHR10662:SF22">
    <property type="entry name" value="NUCLEAR RNA EXPORT FACTOR 1"/>
    <property type="match status" value="1"/>
</dbReference>
<keyword evidence="5" id="KW-0677">Repeat</keyword>
<dbReference type="InterPro" id="IPR009060">
    <property type="entry name" value="UBA-like_sf"/>
</dbReference>
<keyword evidence="6" id="KW-0509">mRNA transport</keyword>
<reference evidence="12" key="1">
    <citation type="submission" date="2025-08" db="UniProtKB">
        <authorList>
            <consortium name="RefSeq"/>
        </authorList>
    </citation>
    <scope>IDENTIFICATION</scope>
    <source>
        <tissue evidence="12">Muscle</tissue>
    </source>
</reference>
<keyword evidence="4" id="KW-0433">Leucine-rich repeat</keyword>
<dbReference type="InterPro" id="IPR002075">
    <property type="entry name" value="NTF2_dom"/>
</dbReference>
<dbReference type="InterPro" id="IPR012677">
    <property type="entry name" value="Nucleotide-bd_a/b_plait_sf"/>
</dbReference>
<dbReference type="SMART" id="SM00804">
    <property type="entry name" value="TAP_C"/>
    <property type="match status" value="1"/>
</dbReference>
<proteinExistence type="inferred from homology"/>
<evidence type="ECO:0000313" key="11">
    <source>
        <dbReference type="Proteomes" id="UP000694941"/>
    </source>
</evidence>
<evidence type="ECO:0000256" key="4">
    <source>
        <dbReference type="ARBA" id="ARBA00022614"/>
    </source>
</evidence>
<dbReference type="InterPro" id="IPR015245">
    <property type="entry name" value="Tap_RNA-bd"/>
</dbReference>
<keyword evidence="3" id="KW-0813">Transport</keyword>
<dbReference type="InterPro" id="IPR032675">
    <property type="entry name" value="LRR_dom_sf"/>
</dbReference>